<evidence type="ECO:0000259" key="1">
    <source>
        <dbReference type="PROSITE" id="PS51186"/>
    </source>
</evidence>
<evidence type="ECO:0000313" key="3">
    <source>
        <dbReference type="Proteomes" id="UP001303760"/>
    </source>
</evidence>
<dbReference type="Pfam" id="PF00583">
    <property type="entry name" value="Acetyltransf_1"/>
    <property type="match status" value="1"/>
</dbReference>
<proteinExistence type="predicted"/>
<dbReference type="PROSITE" id="PS51186">
    <property type="entry name" value="GNAT"/>
    <property type="match status" value="1"/>
</dbReference>
<dbReference type="EMBL" id="MU860591">
    <property type="protein sequence ID" value="KAK4233314.1"/>
    <property type="molecule type" value="Genomic_DNA"/>
</dbReference>
<dbReference type="Proteomes" id="UP001303760">
    <property type="component" value="Unassembled WGS sequence"/>
</dbReference>
<organism evidence="2 3">
    <name type="scientific">Achaetomium macrosporum</name>
    <dbReference type="NCBI Taxonomy" id="79813"/>
    <lineage>
        <taxon>Eukaryota</taxon>
        <taxon>Fungi</taxon>
        <taxon>Dikarya</taxon>
        <taxon>Ascomycota</taxon>
        <taxon>Pezizomycotina</taxon>
        <taxon>Sordariomycetes</taxon>
        <taxon>Sordariomycetidae</taxon>
        <taxon>Sordariales</taxon>
        <taxon>Chaetomiaceae</taxon>
        <taxon>Achaetomium</taxon>
    </lineage>
</organism>
<protein>
    <submittedName>
        <fullName evidence="2">Acyl-CoA N-acyltransferase</fullName>
    </submittedName>
</protein>
<evidence type="ECO:0000313" key="2">
    <source>
        <dbReference type="EMBL" id="KAK4233314.1"/>
    </source>
</evidence>
<reference evidence="2" key="1">
    <citation type="journal article" date="2023" name="Mol. Phylogenet. Evol.">
        <title>Genome-scale phylogeny and comparative genomics of the fungal order Sordariales.</title>
        <authorList>
            <person name="Hensen N."/>
            <person name="Bonometti L."/>
            <person name="Westerberg I."/>
            <person name="Brannstrom I.O."/>
            <person name="Guillou S."/>
            <person name="Cros-Aarteil S."/>
            <person name="Calhoun S."/>
            <person name="Haridas S."/>
            <person name="Kuo A."/>
            <person name="Mondo S."/>
            <person name="Pangilinan J."/>
            <person name="Riley R."/>
            <person name="LaButti K."/>
            <person name="Andreopoulos B."/>
            <person name="Lipzen A."/>
            <person name="Chen C."/>
            <person name="Yan M."/>
            <person name="Daum C."/>
            <person name="Ng V."/>
            <person name="Clum A."/>
            <person name="Steindorff A."/>
            <person name="Ohm R.A."/>
            <person name="Martin F."/>
            <person name="Silar P."/>
            <person name="Natvig D.O."/>
            <person name="Lalanne C."/>
            <person name="Gautier V."/>
            <person name="Ament-Velasquez S.L."/>
            <person name="Kruys A."/>
            <person name="Hutchinson M.I."/>
            <person name="Powell A.J."/>
            <person name="Barry K."/>
            <person name="Miller A.N."/>
            <person name="Grigoriev I.V."/>
            <person name="Debuchy R."/>
            <person name="Gladieux P."/>
            <person name="Hiltunen Thoren M."/>
            <person name="Johannesson H."/>
        </authorList>
    </citation>
    <scope>NUCLEOTIDE SEQUENCE</scope>
    <source>
        <strain evidence="2">CBS 532.94</strain>
    </source>
</reference>
<accession>A0AAN7H9Y9</accession>
<dbReference type="CDD" id="cd04301">
    <property type="entry name" value="NAT_SF"/>
    <property type="match status" value="1"/>
</dbReference>
<comment type="caution">
    <text evidence="2">The sequence shown here is derived from an EMBL/GenBank/DDBJ whole genome shotgun (WGS) entry which is preliminary data.</text>
</comment>
<sequence>MTTWRQMHPSDLPSVMRIANEIHHALPETEAVFRERLHLYPGGCFVLVNDGSDDNKAGIGGYVISFPIRHGKPPALNAMLGEIPADADQYYLHDLAILPGFRGRGAARDGIGRVLGVARGLGYRMCCLISVYGTVPFWKKFGFEPEPGQVDEVMMEKLRGYGEEATYLVRRNTMLGVLGS</sequence>
<dbReference type="GO" id="GO:0016747">
    <property type="term" value="F:acyltransferase activity, transferring groups other than amino-acyl groups"/>
    <property type="evidence" value="ECO:0007669"/>
    <property type="project" value="InterPro"/>
</dbReference>
<gene>
    <name evidence="2" type="ORF">C8A03DRAFT_48105</name>
</gene>
<keyword evidence="3" id="KW-1185">Reference proteome</keyword>
<feature type="domain" description="N-acetyltransferase" evidence="1">
    <location>
        <begin position="2"/>
        <end position="173"/>
    </location>
</feature>
<name>A0AAN7H9Y9_9PEZI</name>
<dbReference type="InterPro" id="IPR016181">
    <property type="entry name" value="Acyl_CoA_acyltransferase"/>
</dbReference>
<dbReference type="AlphaFoldDB" id="A0AAN7H9Y9"/>
<reference evidence="2" key="2">
    <citation type="submission" date="2023-05" db="EMBL/GenBank/DDBJ databases">
        <authorList>
            <consortium name="Lawrence Berkeley National Laboratory"/>
            <person name="Steindorff A."/>
            <person name="Hensen N."/>
            <person name="Bonometti L."/>
            <person name="Westerberg I."/>
            <person name="Brannstrom I.O."/>
            <person name="Guillou S."/>
            <person name="Cros-Aarteil S."/>
            <person name="Calhoun S."/>
            <person name="Haridas S."/>
            <person name="Kuo A."/>
            <person name="Mondo S."/>
            <person name="Pangilinan J."/>
            <person name="Riley R."/>
            <person name="Labutti K."/>
            <person name="Andreopoulos B."/>
            <person name="Lipzen A."/>
            <person name="Chen C."/>
            <person name="Yanf M."/>
            <person name="Daum C."/>
            <person name="Ng V."/>
            <person name="Clum A."/>
            <person name="Ohm R."/>
            <person name="Martin F."/>
            <person name="Silar P."/>
            <person name="Natvig D."/>
            <person name="Lalanne C."/>
            <person name="Gautier V."/>
            <person name="Ament-Velasquez S.L."/>
            <person name="Kruys A."/>
            <person name="Hutchinson M.I."/>
            <person name="Powell A.J."/>
            <person name="Barry K."/>
            <person name="Miller A.N."/>
            <person name="Grigoriev I.V."/>
            <person name="Debuchy R."/>
            <person name="Gladieux P."/>
            <person name="Thoren M.H."/>
            <person name="Johannesson H."/>
        </authorList>
    </citation>
    <scope>NUCLEOTIDE SEQUENCE</scope>
    <source>
        <strain evidence="2">CBS 532.94</strain>
    </source>
</reference>
<dbReference type="Gene3D" id="3.40.630.30">
    <property type="match status" value="1"/>
</dbReference>
<dbReference type="InterPro" id="IPR000182">
    <property type="entry name" value="GNAT_dom"/>
</dbReference>
<dbReference type="SUPFAM" id="SSF55729">
    <property type="entry name" value="Acyl-CoA N-acyltransferases (Nat)"/>
    <property type="match status" value="1"/>
</dbReference>